<keyword evidence="2 3" id="KW-0378">Hydrolase</keyword>
<dbReference type="AlphaFoldDB" id="A0A7Y6EXB9"/>
<dbReference type="Pfam" id="PF00135">
    <property type="entry name" value="COesterase"/>
    <property type="match status" value="1"/>
</dbReference>
<dbReference type="InterPro" id="IPR050309">
    <property type="entry name" value="Type-B_Carboxylest/Lipase"/>
</dbReference>
<comment type="caution">
    <text evidence="5">The sequence shown here is derived from an EMBL/GenBank/DDBJ whole genome shotgun (WGS) entry which is preliminary data.</text>
</comment>
<dbReference type="PROSITE" id="PS00122">
    <property type="entry name" value="CARBOXYLESTERASE_B_1"/>
    <property type="match status" value="1"/>
</dbReference>
<evidence type="ECO:0000256" key="1">
    <source>
        <dbReference type="ARBA" id="ARBA00005964"/>
    </source>
</evidence>
<keyword evidence="6" id="KW-1185">Reference proteome</keyword>
<protein>
    <recommendedName>
        <fullName evidence="3">Carboxylic ester hydrolase</fullName>
        <ecNumber evidence="3">3.1.1.-</ecNumber>
    </recommendedName>
</protein>
<organism evidence="5 6">
    <name type="scientific">Paenibacillus xylanilyticus</name>
    <dbReference type="NCBI Taxonomy" id="248903"/>
    <lineage>
        <taxon>Bacteria</taxon>
        <taxon>Bacillati</taxon>
        <taxon>Bacillota</taxon>
        <taxon>Bacilli</taxon>
        <taxon>Bacillales</taxon>
        <taxon>Paenibacillaceae</taxon>
        <taxon>Paenibacillus</taxon>
    </lineage>
</organism>
<feature type="domain" description="Carboxylesterase type B" evidence="4">
    <location>
        <begin position="4"/>
        <end position="462"/>
    </location>
</feature>
<sequence length="486" mass="53158">MEELQVNMRYGIVQGEHLHGTRVWKGIPYAKPPVGELRFQAPVQPESWDGIREARKFGPENIQPRNHQAEGMAGEPPVESEDSLYLNIWAPEKESSDPLPVMVWIHGGSFTSGAGSQPLYDGTQLVLRGNVIVVTMNYRLGPLGFMHMAPLGDGFATNVGLLDQVAALQWVKDNIGAFGGDPGNVTVFGESAGSMSIAALMAMPAAKGLFHRAIMQSGASQFMPAEQAAEIRSAMLKVLGVEPHDLHKLKTIPAEQIIAAGEAVKKHSGAAMALLFQPVLDGVTLPKSPLEAVREGAAQGIPVLIGTTLHEGSLFIQPHVPYSEEINMVKAVDFMTPDLENRAAIADSYPKTADGQAQVMTDLFFWRSALQYAAAQQKYAPVWMYRFDWVMPEHPLLKKSIHSIDIFFAFNTLPVLKFMNAEPDAAAAELAGKVQDAWLSFAKHGRPETDGVNWPAYKEDRATLIFNHDIELVHDPEASKRELLGV</sequence>
<dbReference type="EMBL" id="JABMCB010000190">
    <property type="protein sequence ID" value="NUU77320.1"/>
    <property type="molecule type" value="Genomic_DNA"/>
</dbReference>
<proteinExistence type="inferred from homology"/>
<name>A0A7Y6EXB9_9BACL</name>
<evidence type="ECO:0000313" key="5">
    <source>
        <dbReference type="EMBL" id="NUU77320.1"/>
    </source>
</evidence>
<reference evidence="5 6" key="1">
    <citation type="submission" date="2020-05" db="EMBL/GenBank/DDBJ databases">
        <title>Genome Sequencing of Type Strains.</title>
        <authorList>
            <person name="Lemaire J.F."/>
            <person name="Inderbitzin P."/>
            <person name="Gregorio O.A."/>
            <person name="Collins S.B."/>
            <person name="Wespe N."/>
            <person name="Knight-Connoni V."/>
        </authorList>
    </citation>
    <scope>NUCLEOTIDE SEQUENCE [LARGE SCALE GENOMIC DNA]</scope>
    <source>
        <strain evidence="5 6">LMG 21957</strain>
    </source>
</reference>
<accession>A0A7Y6EXB9</accession>
<dbReference type="Proteomes" id="UP000526125">
    <property type="component" value="Unassembled WGS sequence"/>
</dbReference>
<dbReference type="EC" id="3.1.1.-" evidence="3"/>
<dbReference type="Gene3D" id="3.40.50.1820">
    <property type="entry name" value="alpha/beta hydrolase"/>
    <property type="match status" value="1"/>
</dbReference>
<dbReference type="RefSeq" id="WP_175396964.1">
    <property type="nucleotide sequence ID" value="NZ_JABMCB010000190.1"/>
</dbReference>
<dbReference type="PANTHER" id="PTHR11559">
    <property type="entry name" value="CARBOXYLESTERASE"/>
    <property type="match status" value="1"/>
</dbReference>
<evidence type="ECO:0000313" key="6">
    <source>
        <dbReference type="Proteomes" id="UP000526125"/>
    </source>
</evidence>
<dbReference type="InterPro" id="IPR019826">
    <property type="entry name" value="Carboxylesterase_B_AS"/>
</dbReference>
<dbReference type="InterPro" id="IPR002018">
    <property type="entry name" value="CarbesteraseB"/>
</dbReference>
<gene>
    <name evidence="5" type="ORF">HP552_19055</name>
</gene>
<evidence type="ECO:0000259" key="4">
    <source>
        <dbReference type="Pfam" id="PF00135"/>
    </source>
</evidence>
<evidence type="ECO:0000256" key="2">
    <source>
        <dbReference type="ARBA" id="ARBA00022801"/>
    </source>
</evidence>
<dbReference type="GO" id="GO:0016787">
    <property type="term" value="F:hydrolase activity"/>
    <property type="evidence" value="ECO:0007669"/>
    <property type="project" value="UniProtKB-KW"/>
</dbReference>
<dbReference type="InterPro" id="IPR029058">
    <property type="entry name" value="AB_hydrolase_fold"/>
</dbReference>
<evidence type="ECO:0000256" key="3">
    <source>
        <dbReference type="RuleBase" id="RU361235"/>
    </source>
</evidence>
<comment type="similarity">
    <text evidence="1 3">Belongs to the type-B carboxylesterase/lipase family.</text>
</comment>
<dbReference type="SUPFAM" id="SSF53474">
    <property type="entry name" value="alpha/beta-Hydrolases"/>
    <property type="match status" value="1"/>
</dbReference>